<feature type="non-terminal residue" evidence="1">
    <location>
        <position position="215"/>
    </location>
</feature>
<accession>X1B2E6</accession>
<dbReference type="PROSITE" id="PS50005">
    <property type="entry name" value="TPR"/>
    <property type="match status" value="1"/>
</dbReference>
<sequence>MSKINREKKNNKWNISENEEVKRNYLLGNELLEQGNFQEAIIYYKKALEIDPQDILTLSNLGRAYHHSYVLQSSTKDLSLLDNSEACYLEATKIDPNFWLSYFTLGVIKIERKEFLKALTYHLKFLTVYEKAKVKNFKMYNHTTNYIVESIKKGKISVESFKKLLNISISREIWTLLGYGFLHNQLYEYAEVCFLKVIEKHPDYSSGYIDLGNVY</sequence>
<proteinExistence type="predicted"/>
<dbReference type="SUPFAM" id="SSF48452">
    <property type="entry name" value="TPR-like"/>
    <property type="match status" value="1"/>
</dbReference>
<evidence type="ECO:0000313" key="1">
    <source>
        <dbReference type="EMBL" id="GAG66176.1"/>
    </source>
</evidence>
<organism evidence="1">
    <name type="scientific">marine sediment metagenome</name>
    <dbReference type="NCBI Taxonomy" id="412755"/>
    <lineage>
        <taxon>unclassified sequences</taxon>
        <taxon>metagenomes</taxon>
        <taxon>ecological metagenomes</taxon>
    </lineage>
</organism>
<dbReference type="SMART" id="SM00028">
    <property type="entry name" value="TPR"/>
    <property type="match status" value="4"/>
</dbReference>
<dbReference type="EMBL" id="BART01005459">
    <property type="protein sequence ID" value="GAG66176.1"/>
    <property type="molecule type" value="Genomic_DNA"/>
</dbReference>
<dbReference type="InterPro" id="IPR011990">
    <property type="entry name" value="TPR-like_helical_dom_sf"/>
</dbReference>
<protein>
    <recommendedName>
        <fullName evidence="2">Tetratricopeptide repeat protein</fullName>
    </recommendedName>
</protein>
<comment type="caution">
    <text evidence="1">The sequence shown here is derived from an EMBL/GenBank/DDBJ whole genome shotgun (WGS) entry which is preliminary data.</text>
</comment>
<reference evidence="1" key="1">
    <citation type="journal article" date="2014" name="Front. Microbiol.">
        <title>High frequency of phylogenetically diverse reductive dehalogenase-homologous genes in deep subseafloor sedimentary metagenomes.</title>
        <authorList>
            <person name="Kawai M."/>
            <person name="Futagami T."/>
            <person name="Toyoda A."/>
            <person name="Takaki Y."/>
            <person name="Nishi S."/>
            <person name="Hori S."/>
            <person name="Arai W."/>
            <person name="Tsubouchi T."/>
            <person name="Morono Y."/>
            <person name="Uchiyama I."/>
            <person name="Ito T."/>
            <person name="Fujiyama A."/>
            <person name="Inagaki F."/>
            <person name="Takami H."/>
        </authorList>
    </citation>
    <scope>NUCLEOTIDE SEQUENCE</scope>
    <source>
        <strain evidence="1">Expedition CK06-06</strain>
    </source>
</reference>
<dbReference type="PANTHER" id="PTHR12558">
    <property type="entry name" value="CELL DIVISION CYCLE 16,23,27"/>
    <property type="match status" value="1"/>
</dbReference>
<dbReference type="PANTHER" id="PTHR12558:SF13">
    <property type="entry name" value="CELL DIVISION CYCLE PROTEIN 27 HOMOLOG"/>
    <property type="match status" value="1"/>
</dbReference>
<gene>
    <name evidence="1" type="ORF">S01H4_12683</name>
</gene>
<dbReference type="AlphaFoldDB" id="X1B2E6"/>
<name>X1B2E6_9ZZZZ</name>
<dbReference type="InterPro" id="IPR019734">
    <property type="entry name" value="TPR_rpt"/>
</dbReference>
<evidence type="ECO:0008006" key="2">
    <source>
        <dbReference type="Google" id="ProtNLM"/>
    </source>
</evidence>
<dbReference type="Pfam" id="PF13414">
    <property type="entry name" value="TPR_11"/>
    <property type="match status" value="1"/>
</dbReference>
<dbReference type="PROSITE" id="PS50293">
    <property type="entry name" value="TPR_REGION"/>
    <property type="match status" value="1"/>
</dbReference>
<dbReference type="Gene3D" id="1.25.40.10">
    <property type="entry name" value="Tetratricopeptide repeat domain"/>
    <property type="match status" value="2"/>
</dbReference>